<name>A0A2J8B027_9FIRM</name>
<evidence type="ECO:0000313" key="2">
    <source>
        <dbReference type="EMBL" id="PNH18118.1"/>
    </source>
</evidence>
<protein>
    <recommendedName>
        <fullName evidence="4">Cell division protein ZapA</fullName>
    </recommendedName>
</protein>
<feature type="compositionally biased region" description="Polar residues" evidence="1">
    <location>
        <begin position="142"/>
        <end position="151"/>
    </location>
</feature>
<feature type="compositionally biased region" description="Basic and acidic residues" evidence="1">
    <location>
        <begin position="107"/>
        <end position="121"/>
    </location>
</feature>
<dbReference type="Proteomes" id="UP000236394">
    <property type="component" value="Unassembled WGS sequence"/>
</dbReference>
<sequence>MNDVNVAKNLKKSNLTVAGFSLRLIHNQPEELMQKIAGELTVKLQKMRSSGGGLNLTAAALVLLIQDMIAETSAAEAVNALTEQVAALKSEIASLQAPANKNQQMVHQKEGSRPGKATTVEERFQLTIPTIDKFTSVETSSAALKSSSDGQKLSPEGKNPSPDGQNLPPDGQKLSPEGQNLPPDSQNLLPDGKLRRAESEQPTGRALGRNPLGTIGAADHHGKKQRCFPGLKHQRVFLCVGRGNTMNERQLTFLEKI</sequence>
<proteinExistence type="predicted"/>
<organism evidence="2 3">
    <name type="scientific">Mageeibacillus indolicus</name>
    <dbReference type="NCBI Taxonomy" id="884684"/>
    <lineage>
        <taxon>Bacteria</taxon>
        <taxon>Bacillati</taxon>
        <taxon>Bacillota</taxon>
        <taxon>Clostridia</taxon>
        <taxon>Eubacteriales</taxon>
        <taxon>Oscillospiraceae</taxon>
        <taxon>Mageeibacillus</taxon>
    </lineage>
</organism>
<evidence type="ECO:0000313" key="3">
    <source>
        <dbReference type="Proteomes" id="UP000236394"/>
    </source>
</evidence>
<comment type="caution">
    <text evidence="2">The sequence shown here is derived from an EMBL/GenBank/DDBJ whole genome shotgun (WGS) entry which is preliminary data.</text>
</comment>
<evidence type="ECO:0000256" key="1">
    <source>
        <dbReference type="SAM" id="MobiDB-lite"/>
    </source>
</evidence>
<dbReference type="EMBL" id="NBZD01000004">
    <property type="protein sequence ID" value="PNH18118.1"/>
    <property type="molecule type" value="Genomic_DNA"/>
</dbReference>
<feature type="region of interest" description="Disordered" evidence="1">
    <location>
        <begin position="98"/>
        <end position="121"/>
    </location>
</feature>
<accession>A0A2J8B027</accession>
<gene>
    <name evidence="2" type="ORF">B7R76_07265</name>
</gene>
<reference evidence="3" key="1">
    <citation type="submission" date="2017-04" db="EMBL/GenBank/DDBJ databases">
        <authorList>
            <person name="Bumgarner R.E."/>
            <person name="Fredricks D.N."/>
            <person name="Srinivasan S."/>
        </authorList>
    </citation>
    <scope>NUCLEOTIDE SEQUENCE [LARGE SCALE GENOMIC DNA]</scope>
    <source>
        <strain evidence="3">KA00405</strain>
    </source>
</reference>
<evidence type="ECO:0008006" key="4">
    <source>
        <dbReference type="Google" id="ProtNLM"/>
    </source>
</evidence>
<feature type="region of interest" description="Disordered" evidence="1">
    <location>
        <begin position="142"/>
        <end position="222"/>
    </location>
</feature>
<dbReference type="AlphaFoldDB" id="A0A2J8B027"/>